<sequence>MTKPAEVPHVQRVIAFHARRDGCGRSMTLCNVALILAADGYRVLVVDVTTGEPGVSAFLQQYTPPGEIGTGRAVSLALSLSGGIHVRRVVWQSDACHASTLRAECAAYDYVLVDVPRSTADDVRSFTAALCDSVVLCFPPTPRALEEAGEELTWFERASVGRIVPVLMRVDPSAGDGLAEVRQVAKSRFGIAGACLEIPYRAEYSASEGLAVLLEPPGAPQELRAAYERLASSLTGSESLATRQITIVYASRRRIWAEWLGALCARYGVSTQLVAQYKIGRAPIPVDQQVLVIHSDDLDAMAVRQFGEQGTVLVRTDDEPVPAELARLPALDLHQTEEKDAPALLASVLGLGPLPLLVDSEGGPPRYPSAAQPPIGLTLDHRFEGRDELLEELRVALAPASSCYVALSGPGGIGKTQSALEFVQRFHSSYDVVVWINAMQYLGFRTGLTRLAKRLKLHTFVDLQEAVSQELASGTGRRWLVVCDGVRDPEELMRALPLPEAATGSVGHVLVTGRTAQWPEPFHTISIDAMSLADAVSLLRTRLATLTDRAAQRVAETVERLPLALDLAGAWLAARSRQSTGRARDSMSAPVGTGEAEERIVEDFIEHFEERRLQHIARYGQQPSVYHTLADLALLELADGPAGAAGVWLVEVFAFLSSRGVQPALLRSPHMTVEMQKVDRRLAEASFVDVALREADRYGLIRAELGRAEERIRMQPILRETVTERLGLQGTLELRRLEVARVLARTAPRYMENMDADTKGVFEELDRHLGTLNVLAAPMPEDVWRWALAQLKFRLLDNHHDSVRRVLRHAEVGRRVLESEDGRRMLGASESELHAELRAELLLIQARAHLRLGQGRRTVELGSAALEELVRVHGPLHPVVLEGTGAVAYGLRSTGDFELSYDKSASALQGLRKLFGANHPAVGRAMNNHALAAGLMGHYTEAVRLAEERIARRSRLHDDNDPFVLGTACNLAYFLRELGEHENARVRLLDVLKRLQYVSDPAHTERISARLGLHVIKRRMGGVDDLVLEGRRLLTEAILAFGESGALTLCCEVSLGADLFAVGRYPDAVAHAGQALGHLQEELGADHPFTQVCRGNLGVYLRMVDQIEEAFEHGFVAVRTLLDKVGDLHPLYLAVAANHSGTLVQLDRREEAFELENDILDGLTLVYGDGHPRTEAVAINLDVTRLRQEDNRQVIDIEIPG</sequence>
<keyword evidence="2" id="KW-0969">Cilium</keyword>
<evidence type="ECO:0000313" key="3">
    <source>
        <dbReference type="Proteomes" id="UP001139648"/>
    </source>
</evidence>
<comment type="caution">
    <text evidence="2">The sequence shown here is derived from an EMBL/GenBank/DDBJ whole genome shotgun (WGS) entry which is preliminary data.</text>
</comment>
<dbReference type="InterPro" id="IPR011990">
    <property type="entry name" value="TPR-like_helical_dom_sf"/>
</dbReference>
<dbReference type="Gene3D" id="1.25.40.10">
    <property type="entry name" value="Tetratricopeptide repeat domain"/>
    <property type="match status" value="2"/>
</dbReference>
<dbReference type="PANTHER" id="PTHR46082:SF6">
    <property type="entry name" value="AAA+ ATPASE DOMAIN-CONTAINING PROTEIN-RELATED"/>
    <property type="match status" value="1"/>
</dbReference>
<keyword evidence="2" id="KW-0282">Flagellum</keyword>
<dbReference type="InterPro" id="IPR053137">
    <property type="entry name" value="NLR-like"/>
</dbReference>
<evidence type="ECO:0000259" key="1">
    <source>
        <dbReference type="Pfam" id="PF00931"/>
    </source>
</evidence>
<dbReference type="NCBIfam" id="NF040586">
    <property type="entry name" value="FxSxx_TPR"/>
    <property type="match status" value="1"/>
</dbReference>
<dbReference type="SUPFAM" id="SSF52540">
    <property type="entry name" value="P-loop containing nucleoside triphosphate hydrolases"/>
    <property type="match status" value="2"/>
</dbReference>
<feature type="domain" description="NB-ARC" evidence="1">
    <location>
        <begin position="396"/>
        <end position="516"/>
    </location>
</feature>
<protein>
    <submittedName>
        <fullName evidence="2">MinD-like ATPase involved in chromosome partitioning or flagellar assembly</fullName>
    </submittedName>
</protein>
<organism evidence="2 3">
    <name type="scientific">Nonomuraea thailandensis</name>
    <dbReference type="NCBI Taxonomy" id="1188745"/>
    <lineage>
        <taxon>Bacteria</taxon>
        <taxon>Bacillati</taxon>
        <taxon>Actinomycetota</taxon>
        <taxon>Actinomycetes</taxon>
        <taxon>Streptosporangiales</taxon>
        <taxon>Streptosporangiaceae</taxon>
        <taxon>Nonomuraea</taxon>
    </lineage>
</organism>
<dbReference type="SUPFAM" id="SSF48452">
    <property type="entry name" value="TPR-like"/>
    <property type="match status" value="2"/>
</dbReference>
<dbReference type="EMBL" id="JAMZEB010000002">
    <property type="protein sequence ID" value="MCP2357000.1"/>
    <property type="molecule type" value="Genomic_DNA"/>
</dbReference>
<dbReference type="InterPro" id="IPR027417">
    <property type="entry name" value="P-loop_NTPase"/>
</dbReference>
<proteinExistence type="predicted"/>
<keyword evidence="3" id="KW-1185">Reference proteome</keyword>
<dbReference type="PANTHER" id="PTHR46082">
    <property type="entry name" value="ATP/GTP-BINDING PROTEIN-RELATED"/>
    <property type="match status" value="1"/>
</dbReference>
<dbReference type="Pfam" id="PF13424">
    <property type="entry name" value="TPR_12"/>
    <property type="match status" value="2"/>
</dbReference>
<keyword evidence="2" id="KW-0966">Cell projection</keyword>
<accession>A0A9X2GFP9</accession>
<reference evidence="2" key="1">
    <citation type="submission" date="2022-06" db="EMBL/GenBank/DDBJ databases">
        <title>Sequencing the genomes of 1000 actinobacteria strains.</title>
        <authorList>
            <person name="Klenk H.-P."/>
        </authorList>
    </citation>
    <scope>NUCLEOTIDE SEQUENCE</scope>
    <source>
        <strain evidence="2">DSM 46694</strain>
    </source>
</reference>
<dbReference type="Gene3D" id="3.40.50.300">
    <property type="entry name" value="P-loop containing nucleotide triphosphate hydrolases"/>
    <property type="match status" value="2"/>
</dbReference>
<evidence type="ECO:0000313" key="2">
    <source>
        <dbReference type="EMBL" id="MCP2357000.1"/>
    </source>
</evidence>
<dbReference type="Proteomes" id="UP001139648">
    <property type="component" value="Unassembled WGS sequence"/>
</dbReference>
<dbReference type="Pfam" id="PF00931">
    <property type="entry name" value="NB-ARC"/>
    <property type="match status" value="1"/>
</dbReference>
<dbReference type="AlphaFoldDB" id="A0A9X2GFP9"/>
<name>A0A9X2GFP9_9ACTN</name>
<dbReference type="RefSeq" id="WP_253744150.1">
    <property type="nucleotide sequence ID" value="NZ_BAABKA010000090.1"/>
</dbReference>
<gene>
    <name evidence="2" type="ORF">HD597_004020</name>
</gene>
<dbReference type="InterPro" id="IPR002182">
    <property type="entry name" value="NB-ARC"/>
</dbReference>